<evidence type="ECO:0000313" key="4">
    <source>
        <dbReference type="Proteomes" id="UP000676325"/>
    </source>
</evidence>
<gene>
    <name evidence="3" type="ORF">KDK95_19765</name>
</gene>
<dbReference type="RefSeq" id="WP_212519694.1">
    <property type="nucleotide sequence ID" value="NZ_JAGSOH010000059.1"/>
</dbReference>
<dbReference type="GO" id="GO:0032259">
    <property type="term" value="P:methylation"/>
    <property type="evidence" value="ECO:0007669"/>
    <property type="project" value="UniProtKB-KW"/>
</dbReference>
<reference evidence="3" key="1">
    <citation type="submission" date="2021-04" db="EMBL/GenBank/DDBJ databases">
        <title>Genome based classification of Actinospica acidithermotolerans sp. nov., an actinobacterium isolated from an Indonesian hot spring.</title>
        <authorList>
            <person name="Kusuma A.B."/>
            <person name="Putra K.E."/>
            <person name="Nafisah S."/>
            <person name="Loh J."/>
            <person name="Nouioui I."/>
            <person name="Goodfellow M."/>
        </authorList>
    </citation>
    <scope>NUCLEOTIDE SEQUENCE</scope>
    <source>
        <strain evidence="3">MGRD01-02</strain>
    </source>
</reference>
<dbReference type="SUPFAM" id="SSF53335">
    <property type="entry name" value="S-adenosyl-L-methionine-dependent methyltransferases"/>
    <property type="match status" value="1"/>
</dbReference>
<evidence type="ECO:0000256" key="1">
    <source>
        <dbReference type="ARBA" id="ARBA00022679"/>
    </source>
</evidence>
<evidence type="ECO:0000313" key="3">
    <source>
        <dbReference type="EMBL" id="MBR7828559.1"/>
    </source>
</evidence>
<sequence length="209" mass="21861">MDRSAWDERYAQQESVWGGSANVFVVRTLEARVPGRALDLACGEGRNALWLAELGWRVTAVDFSAVALAKGRAQADAAGVSVDWVEADVTEFQPEAGAFDAVVIAYLQLPPTVIKPVIARAAAAVAPRGVLIVVSHDAANLAEGVGGPQDPSVLHTVPQLVDAVAPLTVVQAERVERRVPGADRPALDALVVATRPGPAPQDSGHQVAD</sequence>
<dbReference type="Proteomes" id="UP000676325">
    <property type="component" value="Unassembled WGS sequence"/>
</dbReference>
<keyword evidence="4" id="KW-1185">Reference proteome</keyword>
<feature type="domain" description="Methyltransferase" evidence="2">
    <location>
        <begin position="38"/>
        <end position="129"/>
    </location>
</feature>
<dbReference type="CDD" id="cd02440">
    <property type="entry name" value="AdoMet_MTases"/>
    <property type="match status" value="1"/>
</dbReference>
<keyword evidence="1" id="KW-0808">Transferase</keyword>
<dbReference type="PANTHER" id="PTHR43861:SF3">
    <property type="entry name" value="PUTATIVE (AFU_ORTHOLOGUE AFUA_2G14390)-RELATED"/>
    <property type="match status" value="1"/>
</dbReference>
<dbReference type="EMBL" id="JAGSOH010000059">
    <property type="protein sequence ID" value="MBR7828559.1"/>
    <property type="molecule type" value="Genomic_DNA"/>
</dbReference>
<organism evidence="3 4">
    <name type="scientific">Actinospica acidithermotolerans</name>
    <dbReference type="NCBI Taxonomy" id="2828514"/>
    <lineage>
        <taxon>Bacteria</taxon>
        <taxon>Bacillati</taxon>
        <taxon>Actinomycetota</taxon>
        <taxon>Actinomycetes</taxon>
        <taxon>Catenulisporales</taxon>
        <taxon>Actinospicaceae</taxon>
        <taxon>Actinospica</taxon>
    </lineage>
</organism>
<comment type="caution">
    <text evidence="3">The sequence shown here is derived from an EMBL/GenBank/DDBJ whole genome shotgun (WGS) entry which is preliminary data.</text>
</comment>
<accession>A0A941EJ28</accession>
<name>A0A941EJ28_9ACTN</name>
<dbReference type="AlphaFoldDB" id="A0A941EJ28"/>
<keyword evidence="3" id="KW-0489">Methyltransferase</keyword>
<dbReference type="Pfam" id="PF13649">
    <property type="entry name" value="Methyltransf_25"/>
    <property type="match status" value="1"/>
</dbReference>
<proteinExistence type="predicted"/>
<dbReference type="InterPro" id="IPR041698">
    <property type="entry name" value="Methyltransf_25"/>
</dbReference>
<protein>
    <submittedName>
        <fullName evidence="3">Class I SAM-dependent methyltransferase</fullName>
    </submittedName>
</protein>
<dbReference type="Gene3D" id="3.40.50.150">
    <property type="entry name" value="Vaccinia Virus protein VP39"/>
    <property type="match status" value="1"/>
</dbReference>
<evidence type="ECO:0000259" key="2">
    <source>
        <dbReference type="Pfam" id="PF13649"/>
    </source>
</evidence>
<dbReference type="PANTHER" id="PTHR43861">
    <property type="entry name" value="TRANS-ACONITATE 2-METHYLTRANSFERASE-RELATED"/>
    <property type="match status" value="1"/>
</dbReference>
<dbReference type="GO" id="GO:0008168">
    <property type="term" value="F:methyltransferase activity"/>
    <property type="evidence" value="ECO:0007669"/>
    <property type="project" value="UniProtKB-KW"/>
</dbReference>
<dbReference type="InterPro" id="IPR029063">
    <property type="entry name" value="SAM-dependent_MTases_sf"/>
</dbReference>